<protein>
    <submittedName>
        <fullName evidence="2">Uncharacterized protein</fullName>
    </submittedName>
</protein>
<organism evidence="2">
    <name type="scientific">Myoviridae sp. ct6Ob8</name>
    <dbReference type="NCBI Taxonomy" id="2825035"/>
    <lineage>
        <taxon>Viruses</taxon>
        <taxon>Duplodnaviria</taxon>
        <taxon>Heunggongvirae</taxon>
        <taxon>Uroviricota</taxon>
        <taxon>Caudoviricetes</taxon>
    </lineage>
</organism>
<evidence type="ECO:0000256" key="1">
    <source>
        <dbReference type="SAM" id="MobiDB-lite"/>
    </source>
</evidence>
<reference evidence="2" key="1">
    <citation type="journal article" date="2021" name="Proc. Natl. Acad. Sci. U.S.A.">
        <title>A Catalog of Tens of Thousands of Viruses from Human Metagenomes Reveals Hidden Associations with Chronic Diseases.</title>
        <authorList>
            <person name="Tisza M.J."/>
            <person name="Buck C.B."/>
        </authorList>
    </citation>
    <scope>NUCLEOTIDE SEQUENCE</scope>
    <source>
        <strain evidence="2">Ct6Ob8</strain>
    </source>
</reference>
<feature type="region of interest" description="Disordered" evidence="1">
    <location>
        <begin position="1"/>
        <end position="47"/>
    </location>
</feature>
<proteinExistence type="predicted"/>
<dbReference type="EMBL" id="BK015499">
    <property type="protein sequence ID" value="DAE09986.1"/>
    <property type="molecule type" value="Genomic_DNA"/>
</dbReference>
<accession>A0A8S5PSX5</accession>
<name>A0A8S5PSX5_9CAUD</name>
<sequence>MAGGGRGIYAGRRNDPGGRRTSPRGGELSRNRNPLQAQNPHAMELNIDGKPCDLGSERIAVPGYDAAALADVEAAREGRSLTLTIPATMRNDALAGFARDPHTAERFNATLHMAELTAEGSVMLSGTVRMLSASDEGYRIEIRDGGAGWAKNAARRMFNALGVDFRAALTPETILAGWTDDSPVKFFPIRRDEYPQRNSPTDLLPAQRLLTVDDYHPFLHVATLVETIFGEAGYRIESRFMESDLFRSLYMSGAYASRDTAALAARMGFFARRLSSATAKADYSGRVAANPNTALNSVGNIVETATPQTPDADGEPVPGLSNNGGCFGFDRGNIVFTPTTEVSAGFEYYLKYTTDHVIQSRQRLKGFDSVYLGTGADMRFTLANRYEDRRGEIAPNHSYTAIVFDHAEGRQYRLNYTKNGTADTLWSEFAARTAQVVTPAAGSVANPVLQVRSGTRWEPYAGDWALYDGYIAERGETTVELRVRTAAERLSPSSPKYFNRIYFHGAEEGMSLTLHKECSLQPRFSSAPGYGSAITFADVARHRIRQSELLEALQHLFNLRFHTEQATGTVRIEPADDFFAAGPAADWRAKTDFSQPVVLADIAPEVHERRTWRYLAGDGAVARFDAGAESPFGAWSVTTDSYAAKEGEKTLANPLFRPTLSTAGGYADAPSAVIMQVGDRDDATEDGTNFTPRIVRFAGMHPLPGGERWGFPSGQAEYPLAAFHFAGDGAAEGFTLCFEDRDGMRGLHRYYDRQAAQESAGRRITLSLRLAPHEFESLFTPGTGAPDLRSAFLLDTGEGTVRAALRAVEDYDPQAASVRCTFTQLSDA</sequence>
<evidence type="ECO:0000313" key="2">
    <source>
        <dbReference type="EMBL" id="DAE09986.1"/>
    </source>
</evidence>